<dbReference type="WBParaSite" id="SCUD_0002223201-mRNA-1">
    <property type="protein sequence ID" value="SCUD_0002223201-mRNA-1"/>
    <property type="gene ID" value="SCUD_0002223201"/>
</dbReference>
<protein>
    <submittedName>
        <fullName evidence="3">Transposase</fullName>
    </submittedName>
</protein>
<gene>
    <name evidence="1" type="ORF">SCUD_LOCUS22229</name>
</gene>
<dbReference type="Proteomes" id="UP000279833">
    <property type="component" value="Unassembled WGS sequence"/>
</dbReference>
<evidence type="ECO:0000313" key="1">
    <source>
        <dbReference type="EMBL" id="VDP78141.1"/>
    </source>
</evidence>
<organism evidence="3">
    <name type="scientific">Schistosoma curassoni</name>
    <dbReference type="NCBI Taxonomy" id="6186"/>
    <lineage>
        <taxon>Eukaryota</taxon>
        <taxon>Metazoa</taxon>
        <taxon>Spiralia</taxon>
        <taxon>Lophotrochozoa</taxon>
        <taxon>Platyhelminthes</taxon>
        <taxon>Trematoda</taxon>
        <taxon>Digenea</taxon>
        <taxon>Strigeidida</taxon>
        <taxon>Schistosomatoidea</taxon>
        <taxon>Schistosomatidae</taxon>
        <taxon>Schistosoma</taxon>
    </lineage>
</organism>
<accession>A0A183L4G9</accession>
<dbReference type="AlphaFoldDB" id="A0A183L4G9"/>
<dbReference type="STRING" id="6186.A0A183L4G9"/>
<name>A0A183L4G9_9TREM</name>
<sequence length="74" mass="8562">MYHEAIGMHVESLVLEGLSDTEIVQLLGWINSYQYVSKTIERLKSWLANSLLKDTSFQKLAYYFGLLSVYIDEV</sequence>
<reference evidence="3" key="1">
    <citation type="submission" date="2016-06" db="UniProtKB">
        <authorList>
            <consortium name="WormBaseParasite"/>
        </authorList>
    </citation>
    <scope>IDENTIFICATION</scope>
</reference>
<keyword evidence="2" id="KW-1185">Reference proteome</keyword>
<dbReference type="EMBL" id="UZAK01048707">
    <property type="protein sequence ID" value="VDP78141.1"/>
    <property type="molecule type" value="Genomic_DNA"/>
</dbReference>
<evidence type="ECO:0000313" key="3">
    <source>
        <dbReference type="WBParaSite" id="SCUD_0002223201-mRNA-1"/>
    </source>
</evidence>
<evidence type="ECO:0000313" key="2">
    <source>
        <dbReference type="Proteomes" id="UP000279833"/>
    </source>
</evidence>
<proteinExistence type="predicted"/>
<reference evidence="1 2" key="2">
    <citation type="submission" date="2018-11" db="EMBL/GenBank/DDBJ databases">
        <authorList>
            <consortium name="Pathogen Informatics"/>
        </authorList>
    </citation>
    <scope>NUCLEOTIDE SEQUENCE [LARGE SCALE GENOMIC DNA]</scope>
    <source>
        <strain evidence="1">Dakar</strain>
        <strain evidence="2">Dakar, Senegal</strain>
    </source>
</reference>